<gene>
    <name evidence="1" type="ORF">NCTC8139_02568</name>
</gene>
<dbReference type="AlphaFoldDB" id="A0ABD7V471"/>
<dbReference type="GeneID" id="60750562"/>
<dbReference type="Gene3D" id="1.20.120.450">
    <property type="entry name" value="dinb family like domain"/>
    <property type="match status" value="1"/>
</dbReference>
<dbReference type="EMBL" id="CAACYD010000006">
    <property type="protein sequence ID" value="VFA89009.1"/>
    <property type="molecule type" value="Genomic_DNA"/>
</dbReference>
<comment type="caution">
    <text evidence="1">The sequence shown here is derived from an EMBL/GenBank/DDBJ whole genome shotgun (WGS) entry which is preliminary data.</text>
</comment>
<accession>A0ABD7V471</accession>
<dbReference type="InterPro" id="IPR007061">
    <property type="entry name" value="MST-like"/>
</dbReference>
<name>A0ABD7V471_9ACTN</name>
<evidence type="ECO:0000313" key="2">
    <source>
        <dbReference type="Proteomes" id="UP000360750"/>
    </source>
</evidence>
<dbReference type="Proteomes" id="UP000360750">
    <property type="component" value="Unassembled WGS sequence"/>
</dbReference>
<sequence length="188" mass="21458">MSEKDILHRYLDEAREALRWKLDGLSEYDVRRPLTPHGTNLLGLVKHLSGCEMGYFGAVFGRPFPDPPAWLSSDVPDGDMWATPDESREGIVDLYRRACAHADETIRTRDLDAVGEVPPWPPERRRVTLHQILVHMIAETSRHAGHADIVRELVDGSTGRLPGERQTADPAYWSRLHRCIEDSARRFR</sequence>
<proteinExistence type="predicted"/>
<protein>
    <submittedName>
        <fullName evidence="1">Protein of uncharacterized function (DUF664)</fullName>
    </submittedName>
</protein>
<dbReference type="Pfam" id="PF04978">
    <property type="entry name" value="MST"/>
    <property type="match status" value="1"/>
</dbReference>
<evidence type="ECO:0000313" key="1">
    <source>
        <dbReference type="EMBL" id="VFA89009.1"/>
    </source>
</evidence>
<dbReference type="InterPro" id="IPR034660">
    <property type="entry name" value="DinB/YfiT-like"/>
</dbReference>
<organism evidence="1 2">
    <name type="scientific">Gordonia paraffinivorans</name>
    <dbReference type="NCBI Taxonomy" id="175628"/>
    <lineage>
        <taxon>Bacteria</taxon>
        <taxon>Bacillati</taxon>
        <taxon>Actinomycetota</taxon>
        <taxon>Actinomycetes</taxon>
        <taxon>Mycobacteriales</taxon>
        <taxon>Gordoniaceae</taxon>
        <taxon>Gordonia</taxon>
    </lineage>
</organism>
<dbReference type="SUPFAM" id="SSF109854">
    <property type="entry name" value="DinB/YfiT-like putative metalloenzymes"/>
    <property type="match status" value="1"/>
</dbReference>
<reference evidence="1 2" key="1">
    <citation type="submission" date="2019-02" db="EMBL/GenBank/DDBJ databases">
        <authorList>
            <consortium name="Pathogen Informatics"/>
        </authorList>
    </citation>
    <scope>NUCLEOTIDE SEQUENCE [LARGE SCALE GENOMIC DNA]</scope>
    <source>
        <strain evidence="1 2">3012STDY6756503</strain>
    </source>
</reference>
<dbReference type="RefSeq" id="WP_131734474.1">
    <property type="nucleotide sequence ID" value="NZ_CAACYD010000006.1"/>
</dbReference>